<comment type="caution">
    <text evidence="2">The sequence shown here is derived from an EMBL/GenBank/DDBJ whole genome shotgun (WGS) entry which is preliminary data.</text>
</comment>
<evidence type="ECO:0000313" key="3">
    <source>
        <dbReference type="Proteomes" id="UP000886752"/>
    </source>
</evidence>
<reference evidence="2" key="2">
    <citation type="submission" date="2021-04" db="EMBL/GenBank/DDBJ databases">
        <authorList>
            <person name="Gilroy R."/>
        </authorList>
    </citation>
    <scope>NUCLEOTIDE SEQUENCE</scope>
    <source>
        <strain evidence="2">ChiHecec2B26-446</strain>
    </source>
</reference>
<evidence type="ECO:0000313" key="2">
    <source>
        <dbReference type="EMBL" id="HIW00915.1"/>
    </source>
</evidence>
<dbReference type="InterPro" id="IPR042245">
    <property type="entry name" value="Tgt2/MlaC_sf"/>
</dbReference>
<protein>
    <submittedName>
        <fullName evidence="2">ABC transporter substrate-binding protein</fullName>
    </submittedName>
</protein>
<dbReference type="PANTHER" id="PTHR36573:SF1">
    <property type="entry name" value="INTERMEMBRANE PHOSPHOLIPID TRANSPORT SYSTEM BINDING PROTEIN MLAC"/>
    <property type="match status" value="1"/>
</dbReference>
<dbReference type="Gene3D" id="3.10.450.710">
    <property type="entry name" value="Tgt2/MlaC"/>
    <property type="match status" value="1"/>
</dbReference>
<evidence type="ECO:0000256" key="1">
    <source>
        <dbReference type="SAM" id="SignalP"/>
    </source>
</evidence>
<dbReference type="Proteomes" id="UP000886752">
    <property type="component" value="Unassembled WGS sequence"/>
</dbReference>
<feature type="signal peptide" evidence="1">
    <location>
        <begin position="1"/>
        <end position="36"/>
    </location>
</feature>
<organism evidence="2 3">
    <name type="scientific">Candidatus Desulfovibrio intestinipullorum</name>
    <dbReference type="NCBI Taxonomy" id="2838536"/>
    <lineage>
        <taxon>Bacteria</taxon>
        <taxon>Pseudomonadati</taxon>
        <taxon>Thermodesulfobacteriota</taxon>
        <taxon>Desulfovibrionia</taxon>
        <taxon>Desulfovibrionales</taxon>
        <taxon>Desulfovibrionaceae</taxon>
        <taxon>Desulfovibrio</taxon>
    </lineage>
</organism>
<name>A0A9D1PXV1_9BACT</name>
<dbReference type="Pfam" id="PF05494">
    <property type="entry name" value="MlaC"/>
    <property type="match status" value="1"/>
</dbReference>
<sequence>MASFSSSLVAKSLRTLSLMLLCCVLTLTAFSQAAQAASPSRQVLEVTVNKVLALLADPAFANPATREKQRARIEVEVRKVFDFSEFSARTAGQRWRSFNADQQNRFAEAFADLLLTTYLGQLQNYNGEQVRYTGERSNAKGTRVEQLTEITMHDGKIIPVAYRMMPKKGTWVVYDVLVEGVSLVKNYRTQFQDILATASPDDLIARIQAKAKEVRNRK</sequence>
<reference evidence="2" key="1">
    <citation type="journal article" date="2021" name="PeerJ">
        <title>Extensive microbial diversity within the chicken gut microbiome revealed by metagenomics and culture.</title>
        <authorList>
            <person name="Gilroy R."/>
            <person name="Ravi A."/>
            <person name="Getino M."/>
            <person name="Pursley I."/>
            <person name="Horton D.L."/>
            <person name="Alikhan N.F."/>
            <person name="Baker D."/>
            <person name="Gharbi K."/>
            <person name="Hall N."/>
            <person name="Watson M."/>
            <person name="Adriaenssens E.M."/>
            <person name="Foster-Nyarko E."/>
            <person name="Jarju S."/>
            <person name="Secka A."/>
            <person name="Antonio M."/>
            <person name="Oren A."/>
            <person name="Chaudhuri R.R."/>
            <person name="La Ragione R."/>
            <person name="Hildebrand F."/>
            <person name="Pallen M.J."/>
        </authorList>
    </citation>
    <scope>NUCLEOTIDE SEQUENCE</scope>
    <source>
        <strain evidence="2">ChiHecec2B26-446</strain>
    </source>
</reference>
<dbReference type="PIRSF" id="PIRSF004649">
    <property type="entry name" value="MlaC"/>
    <property type="match status" value="1"/>
</dbReference>
<dbReference type="AlphaFoldDB" id="A0A9D1PXV1"/>
<accession>A0A9D1PXV1</accession>
<proteinExistence type="predicted"/>
<keyword evidence="1" id="KW-0732">Signal</keyword>
<dbReference type="EMBL" id="DXHV01000064">
    <property type="protein sequence ID" value="HIW00915.1"/>
    <property type="molecule type" value="Genomic_DNA"/>
</dbReference>
<gene>
    <name evidence="2" type="ORF">H9894_06975</name>
</gene>
<dbReference type="PANTHER" id="PTHR36573">
    <property type="entry name" value="INTERMEMBRANE PHOSPHOLIPID TRANSPORT SYSTEM BINDING PROTEIN MLAC"/>
    <property type="match status" value="1"/>
</dbReference>
<feature type="chain" id="PRO_5039718703" evidence="1">
    <location>
        <begin position="37"/>
        <end position="218"/>
    </location>
</feature>
<dbReference type="InterPro" id="IPR008869">
    <property type="entry name" value="MlaC/ttg2D"/>
</dbReference>